<dbReference type="PROSITE" id="PS50889">
    <property type="entry name" value="S4"/>
    <property type="match status" value="1"/>
</dbReference>
<dbReference type="GO" id="GO:0003723">
    <property type="term" value="F:RNA binding"/>
    <property type="evidence" value="ECO:0007669"/>
    <property type="project" value="UniProtKB-KW"/>
</dbReference>
<organism evidence="4">
    <name type="scientific">hydrothermal vent metagenome</name>
    <dbReference type="NCBI Taxonomy" id="652676"/>
    <lineage>
        <taxon>unclassified sequences</taxon>
        <taxon>metagenomes</taxon>
        <taxon>ecological metagenomes</taxon>
    </lineage>
</organism>
<dbReference type="EMBL" id="FRYL01000038">
    <property type="protein sequence ID" value="SHO81357.1"/>
    <property type="molecule type" value="Genomic_DNA"/>
</dbReference>
<accession>A0A1W1EKJ4</accession>
<dbReference type="InterPro" id="IPR029063">
    <property type="entry name" value="SAM-dependent_MTases_sf"/>
</dbReference>
<dbReference type="SMART" id="SM00363">
    <property type="entry name" value="S4"/>
    <property type="match status" value="1"/>
</dbReference>
<name>A0A1W1EKJ4_9ZZZZ</name>
<dbReference type="AlphaFoldDB" id="A0A1W1EKJ4"/>
<keyword evidence="4" id="KW-0808">Transferase</keyword>
<dbReference type="GO" id="GO:0032259">
    <property type="term" value="P:methylation"/>
    <property type="evidence" value="ECO:0007669"/>
    <property type="project" value="UniProtKB-KW"/>
</dbReference>
<dbReference type="PANTHER" id="PTHR32319">
    <property type="entry name" value="BACTERIAL HEMOLYSIN-LIKE PROTEIN"/>
    <property type="match status" value="1"/>
</dbReference>
<dbReference type="NCBIfam" id="TIGR00478">
    <property type="entry name" value="tly"/>
    <property type="match status" value="1"/>
</dbReference>
<keyword evidence="4" id="KW-0489">Methyltransferase</keyword>
<proteinExistence type="inferred from homology"/>
<gene>
    <name evidence="4" type="ORF">MNB_SV-15-923</name>
</gene>
<evidence type="ECO:0000259" key="3">
    <source>
        <dbReference type="SMART" id="SM00363"/>
    </source>
</evidence>
<dbReference type="Pfam" id="PF01479">
    <property type="entry name" value="S4"/>
    <property type="match status" value="1"/>
</dbReference>
<evidence type="ECO:0000256" key="1">
    <source>
        <dbReference type="ARBA" id="ARBA00022884"/>
    </source>
</evidence>
<dbReference type="InterPro" id="IPR047048">
    <property type="entry name" value="TlyA"/>
</dbReference>
<reference evidence="4" key="1">
    <citation type="submission" date="2016-10" db="EMBL/GenBank/DDBJ databases">
        <authorList>
            <person name="de Groot N.N."/>
        </authorList>
    </citation>
    <scope>NUCLEOTIDE SEQUENCE</scope>
</reference>
<dbReference type="Gene3D" id="3.40.50.150">
    <property type="entry name" value="Vaccinia Virus protein VP39"/>
    <property type="match status" value="1"/>
</dbReference>
<dbReference type="InterPro" id="IPR002942">
    <property type="entry name" value="S4_RNA-bd"/>
</dbReference>
<evidence type="ECO:0000313" key="4">
    <source>
        <dbReference type="EMBL" id="SHO81357.1"/>
    </source>
</evidence>
<protein>
    <submittedName>
        <fullName evidence="4">RNA binding methyltransferase FtsJ like</fullName>
    </submittedName>
</protein>
<dbReference type="Gene3D" id="3.10.290.10">
    <property type="entry name" value="RNA-binding S4 domain"/>
    <property type="match status" value="1"/>
</dbReference>
<dbReference type="Pfam" id="PF01728">
    <property type="entry name" value="FtsJ"/>
    <property type="match status" value="1"/>
</dbReference>
<dbReference type="SUPFAM" id="SSF55174">
    <property type="entry name" value="Alpha-L RNA-binding motif"/>
    <property type="match status" value="1"/>
</dbReference>
<dbReference type="GO" id="GO:0008168">
    <property type="term" value="F:methyltransferase activity"/>
    <property type="evidence" value="ECO:0007669"/>
    <property type="project" value="UniProtKB-KW"/>
</dbReference>
<dbReference type="InterPro" id="IPR002877">
    <property type="entry name" value="RNA_MeTrfase_FtsJ_dom"/>
</dbReference>
<dbReference type="CDD" id="cd00165">
    <property type="entry name" value="S4"/>
    <property type="match status" value="1"/>
</dbReference>
<sequence length="234" mass="26676">MRLDKYLVINNHFESRNRAINAIKEGLVFVDDRVAKASTKVDENSNIEVKKSKFYVSRAGQKLEGFLNRSRLNIEGRVALDIGSSTGGFAQILLENGVASIDCVDVGSNQLHYSLRDNSKIEIFEEQDIRSFKSSKSYDLVTCDVSFISILAIIDDIDRLSSSDIIILYKPQFEVGREVKRDRRGVVQNDKAIELAKDNFMAHTIKLNWKLIEETPSILCGKEGNLEYIYHFYR</sequence>
<dbReference type="InterPro" id="IPR004538">
    <property type="entry name" value="Hemolysin_A/TlyA"/>
</dbReference>
<dbReference type="CDD" id="cd02440">
    <property type="entry name" value="AdoMet_MTases"/>
    <property type="match status" value="1"/>
</dbReference>
<keyword evidence="1" id="KW-0694">RNA-binding</keyword>
<dbReference type="InterPro" id="IPR036986">
    <property type="entry name" value="S4_RNA-bd_sf"/>
</dbReference>
<evidence type="ECO:0000256" key="2">
    <source>
        <dbReference type="ARBA" id="ARBA00029460"/>
    </source>
</evidence>
<comment type="similarity">
    <text evidence="2">Belongs to the TlyA family.</text>
</comment>
<dbReference type="PANTHER" id="PTHR32319:SF0">
    <property type="entry name" value="BACTERIAL HEMOLYSIN-LIKE PROTEIN"/>
    <property type="match status" value="1"/>
</dbReference>
<feature type="domain" description="RNA-binding S4" evidence="3">
    <location>
        <begin position="1"/>
        <end position="64"/>
    </location>
</feature>
<dbReference type="SUPFAM" id="SSF53335">
    <property type="entry name" value="S-adenosyl-L-methionine-dependent methyltransferases"/>
    <property type="match status" value="1"/>
</dbReference>